<evidence type="ECO:0000256" key="2">
    <source>
        <dbReference type="ARBA" id="ARBA00002803"/>
    </source>
</evidence>
<evidence type="ECO:0000256" key="5">
    <source>
        <dbReference type="ARBA" id="ARBA00013950"/>
    </source>
</evidence>
<dbReference type="PANTHER" id="PTHR21098">
    <property type="entry name" value="RIBOFLAVIN SYNTHASE ALPHA CHAIN"/>
    <property type="match status" value="1"/>
</dbReference>
<dbReference type="PIRSF" id="PIRSF000498">
    <property type="entry name" value="Riboflavin_syn_A"/>
    <property type="match status" value="1"/>
</dbReference>
<evidence type="ECO:0000256" key="6">
    <source>
        <dbReference type="ARBA" id="ARBA00022619"/>
    </source>
</evidence>
<dbReference type="InterPro" id="IPR026017">
    <property type="entry name" value="Lumazine-bd_dom"/>
</dbReference>
<feature type="repeat" description="Lumazine-binding" evidence="10">
    <location>
        <begin position="1"/>
        <end position="100"/>
    </location>
</feature>
<evidence type="ECO:0000256" key="9">
    <source>
        <dbReference type="NCBIfam" id="TIGR00187"/>
    </source>
</evidence>
<gene>
    <name evidence="12" type="primary">ribE</name>
    <name evidence="12" type="ORF">MTUNDRAET4_2019</name>
</gene>
<dbReference type="InterPro" id="IPR017938">
    <property type="entry name" value="Riboflavin_synthase-like_b-brl"/>
</dbReference>
<dbReference type="GO" id="GO:0004746">
    <property type="term" value="F:riboflavin synthase activity"/>
    <property type="evidence" value="ECO:0007669"/>
    <property type="project" value="UniProtKB-UniRule"/>
</dbReference>
<dbReference type="NCBIfam" id="NF006767">
    <property type="entry name" value="PRK09289.1"/>
    <property type="match status" value="1"/>
</dbReference>
<dbReference type="NCBIfam" id="TIGR00187">
    <property type="entry name" value="ribE"/>
    <property type="match status" value="1"/>
</dbReference>
<evidence type="ECO:0000256" key="10">
    <source>
        <dbReference type="PROSITE-ProRule" id="PRU00524"/>
    </source>
</evidence>
<feature type="domain" description="Lumazine-binding" evidence="11">
    <location>
        <begin position="1"/>
        <end position="100"/>
    </location>
</feature>
<evidence type="ECO:0000256" key="3">
    <source>
        <dbReference type="ARBA" id="ARBA00004887"/>
    </source>
</evidence>
<evidence type="ECO:0000313" key="12">
    <source>
        <dbReference type="EMBL" id="VFU08912.1"/>
    </source>
</evidence>
<keyword evidence="8" id="KW-0677">Repeat</keyword>
<dbReference type="InterPro" id="IPR023366">
    <property type="entry name" value="ATP_synth_asu-like_sf"/>
</dbReference>
<comment type="pathway">
    <text evidence="3">Cofactor biosynthesis; riboflavin biosynthesis; riboflavin from 2-hydroxy-3-oxobutyl phosphate and 5-amino-6-(D-ribitylamino)uracil: step 2/2.</text>
</comment>
<organism evidence="12 13">
    <name type="scientific">Methylocella tundrae</name>
    <dbReference type="NCBI Taxonomy" id="227605"/>
    <lineage>
        <taxon>Bacteria</taxon>
        <taxon>Pseudomonadati</taxon>
        <taxon>Pseudomonadota</taxon>
        <taxon>Alphaproteobacteria</taxon>
        <taxon>Hyphomicrobiales</taxon>
        <taxon>Beijerinckiaceae</taxon>
        <taxon>Methylocella</taxon>
    </lineage>
</organism>
<dbReference type="PROSITE" id="PS51177">
    <property type="entry name" value="LUMAZINE_BIND"/>
    <property type="match status" value="2"/>
</dbReference>
<comment type="function">
    <text evidence="2">Catalyzes the dismutation of two molecules of 6,7-dimethyl-8-ribityllumazine, resulting in the formation of riboflavin and 5-amino-6-(D-ribitylamino)uracil.</text>
</comment>
<comment type="catalytic activity">
    <reaction evidence="1">
        <text>2 6,7-dimethyl-8-(1-D-ribityl)lumazine + H(+) = 5-amino-6-(D-ribitylamino)uracil + riboflavin</text>
        <dbReference type="Rhea" id="RHEA:20772"/>
        <dbReference type="ChEBI" id="CHEBI:15378"/>
        <dbReference type="ChEBI" id="CHEBI:15934"/>
        <dbReference type="ChEBI" id="CHEBI:57986"/>
        <dbReference type="ChEBI" id="CHEBI:58201"/>
        <dbReference type="EC" id="2.5.1.9"/>
    </reaction>
</comment>
<dbReference type="RefSeq" id="WP_134489042.1">
    <property type="nucleotide sequence ID" value="NZ_CP139089.1"/>
</dbReference>
<dbReference type="FunFam" id="2.40.30.20:FF:000004">
    <property type="entry name" value="Riboflavin synthase, alpha subunit"/>
    <property type="match status" value="1"/>
</dbReference>
<dbReference type="Gene3D" id="2.40.30.20">
    <property type="match status" value="2"/>
</dbReference>
<dbReference type="OrthoDB" id="9788537at2"/>
<dbReference type="EC" id="2.5.1.9" evidence="4 9"/>
<proteinExistence type="predicted"/>
<feature type="repeat" description="Lumazine-binding" evidence="10">
    <location>
        <begin position="101"/>
        <end position="197"/>
    </location>
</feature>
<evidence type="ECO:0000259" key="11">
    <source>
        <dbReference type="PROSITE" id="PS51177"/>
    </source>
</evidence>
<evidence type="ECO:0000256" key="8">
    <source>
        <dbReference type="ARBA" id="ARBA00022737"/>
    </source>
</evidence>
<reference evidence="12 13" key="1">
    <citation type="submission" date="2019-03" db="EMBL/GenBank/DDBJ databases">
        <authorList>
            <person name="Kox A.R. M."/>
        </authorList>
    </citation>
    <scope>NUCLEOTIDE SEQUENCE [LARGE SCALE GENOMIC DNA]</scope>
    <source>
        <strain evidence="12">MTUNDRAET4 annotated genome</strain>
    </source>
</reference>
<dbReference type="KEGG" id="mtun:MTUNDRAET4_2019"/>
<dbReference type="SUPFAM" id="SSF63380">
    <property type="entry name" value="Riboflavin synthase domain-like"/>
    <property type="match status" value="2"/>
</dbReference>
<dbReference type="Proteomes" id="UP000294360">
    <property type="component" value="Chromosome"/>
</dbReference>
<dbReference type="InterPro" id="IPR001783">
    <property type="entry name" value="Lumazine-bd"/>
</dbReference>
<protein>
    <recommendedName>
        <fullName evidence="5 9">Riboflavin synthase</fullName>
        <ecNumber evidence="4 9">2.5.1.9</ecNumber>
    </recommendedName>
</protein>
<accession>A0A4U8Z0W3</accession>
<keyword evidence="6" id="KW-0686">Riboflavin biosynthesis</keyword>
<keyword evidence="7 12" id="KW-0808">Transferase</keyword>
<dbReference type="Pfam" id="PF00677">
    <property type="entry name" value="Lum_binding"/>
    <property type="match status" value="2"/>
</dbReference>
<dbReference type="EMBL" id="LR536450">
    <property type="protein sequence ID" value="VFU08912.1"/>
    <property type="molecule type" value="Genomic_DNA"/>
</dbReference>
<evidence type="ECO:0000256" key="4">
    <source>
        <dbReference type="ARBA" id="ARBA00012827"/>
    </source>
</evidence>
<dbReference type="CDD" id="cd00402">
    <property type="entry name" value="Riboflavin_synthase_like"/>
    <property type="match status" value="1"/>
</dbReference>
<evidence type="ECO:0000256" key="1">
    <source>
        <dbReference type="ARBA" id="ARBA00000968"/>
    </source>
</evidence>
<dbReference type="AlphaFoldDB" id="A0A4U8Z0W3"/>
<dbReference type="PANTHER" id="PTHR21098:SF12">
    <property type="entry name" value="RIBOFLAVIN SYNTHASE"/>
    <property type="match status" value="1"/>
</dbReference>
<evidence type="ECO:0000256" key="7">
    <source>
        <dbReference type="ARBA" id="ARBA00022679"/>
    </source>
</evidence>
<feature type="domain" description="Lumazine-binding" evidence="11">
    <location>
        <begin position="101"/>
        <end position="197"/>
    </location>
</feature>
<dbReference type="GO" id="GO:0009231">
    <property type="term" value="P:riboflavin biosynthetic process"/>
    <property type="evidence" value="ECO:0007669"/>
    <property type="project" value="UniProtKB-KW"/>
</dbReference>
<name>A0A4U8Z0W3_METTU</name>
<sequence length="214" mass="22628">MFTGLVSDVGEVSSVEPRGALRRVRVLCSYPSESIALGASIACGGPCLTVVGSGIAHGKSWFDVDIAAETLARTTAATWKRGEQINLERSLKIGDELGGHIVTGHIDGIAEILSIEDFDGMKRFWIRAPHGLSRFIAEKGSVSLDGTSLTVNSVKGDAFSILLIPHTLHVTTWGGKRAGDAVNLEVDLMARYAARLSETAPAKVKAEAAAPSYP</sequence>
<evidence type="ECO:0000313" key="13">
    <source>
        <dbReference type="Proteomes" id="UP000294360"/>
    </source>
</evidence>